<dbReference type="InterPro" id="IPR036388">
    <property type="entry name" value="WH-like_DNA-bd_sf"/>
</dbReference>
<sequence>MNLCNHKTFETVYKKYSDGLYNYLYYTFGNQIEAEDVTQNVFLKLWERCKTVSLENIKSYLYTLGRNECLNIKKHEKVKIVFQKQKISDVNIESPEFNLEKNEFEQKLELVISNLKDGERQVFLMNRIDKKKYREIAEELNLSVKTIEKRMHNALVYLRTNVKEFNR</sequence>
<keyword evidence="3" id="KW-0731">Sigma factor</keyword>
<dbReference type="Proteomes" id="UP000256429">
    <property type="component" value="Unassembled WGS sequence"/>
</dbReference>
<keyword evidence="2" id="KW-0805">Transcription regulation</keyword>
<dbReference type="PANTHER" id="PTHR43133">
    <property type="entry name" value="RNA POLYMERASE ECF-TYPE SIGMA FACTO"/>
    <property type="match status" value="1"/>
</dbReference>
<dbReference type="NCBIfam" id="TIGR02985">
    <property type="entry name" value="Sig70_bacteroi1"/>
    <property type="match status" value="1"/>
</dbReference>
<evidence type="ECO:0000256" key="3">
    <source>
        <dbReference type="ARBA" id="ARBA00023082"/>
    </source>
</evidence>
<keyword evidence="4" id="KW-0804">Transcription</keyword>
<proteinExistence type="inferred from homology"/>
<gene>
    <name evidence="8" type="ORF">BX611_1456</name>
</gene>
<evidence type="ECO:0000256" key="2">
    <source>
        <dbReference type="ARBA" id="ARBA00023015"/>
    </source>
</evidence>
<dbReference type="Pfam" id="PF08281">
    <property type="entry name" value="Sigma70_r4_2"/>
    <property type="match status" value="1"/>
</dbReference>
<dbReference type="InterPro" id="IPR013324">
    <property type="entry name" value="RNA_pol_sigma_r3/r4-like"/>
</dbReference>
<dbReference type="GO" id="GO:0016987">
    <property type="term" value="F:sigma factor activity"/>
    <property type="evidence" value="ECO:0007669"/>
    <property type="project" value="UniProtKB-KW"/>
</dbReference>
<feature type="domain" description="RNA polymerase sigma factor 70 region 4 type 2" evidence="7">
    <location>
        <begin position="106"/>
        <end position="155"/>
    </location>
</feature>
<dbReference type="CDD" id="cd06171">
    <property type="entry name" value="Sigma70_r4"/>
    <property type="match status" value="1"/>
</dbReference>
<protein>
    <submittedName>
        <fullName evidence="8">RNA polymerase sigma-70 factor (ECF subfamily)</fullName>
    </submittedName>
</protein>
<organism evidence="8 9">
    <name type="scientific">Lutibacter oceani</name>
    <dbReference type="NCBI Taxonomy" id="1853311"/>
    <lineage>
        <taxon>Bacteria</taxon>
        <taxon>Pseudomonadati</taxon>
        <taxon>Bacteroidota</taxon>
        <taxon>Flavobacteriia</taxon>
        <taxon>Flavobacteriales</taxon>
        <taxon>Flavobacteriaceae</taxon>
        <taxon>Lutibacter</taxon>
    </lineage>
</organism>
<evidence type="ECO:0000256" key="1">
    <source>
        <dbReference type="ARBA" id="ARBA00010641"/>
    </source>
</evidence>
<name>A0A3D9RWF8_9FLAO</name>
<dbReference type="InterPro" id="IPR039425">
    <property type="entry name" value="RNA_pol_sigma-70-like"/>
</dbReference>
<feature type="coiled-coil region" evidence="5">
    <location>
        <begin position="101"/>
        <end position="150"/>
    </location>
</feature>
<dbReference type="GO" id="GO:0003677">
    <property type="term" value="F:DNA binding"/>
    <property type="evidence" value="ECO:0007669"/>
    <property type="project" value="InterPro"/>
</dbReference>
<evidence type="ECO:0000313" key="9">
    <source>
        <dbReference type="Proteomes" id="UP000256429"/>
    </source>
</evidence>
<evidence type="ECO:0000259" key="7">
    <source>
        <dbReference type="Pfam" id="PF08281"/>
    </source>
</evidence>
<dbReference type="InterPro" id="IPR013249">
    <property type="entry name" value="RNA_pol_sigma70_r4_t2"/>
</dbReference>
<dbReference type="InterPro" id="IPR014284">
    <property type="entry name" value="RNA_pol_sigma-70_dom"/>
</dbReference>
<evidence type="ECO:0000256" key="4">
    <source>
        <dbReference type="ARBA" id="ARBA00023163"/>
    </source>
</evidence>
<dbReference type="InterPro" id="IPR013325">
    <property type="entry name" value="RNA_pol_sigma_r2"/>
</dbReference>
<dbReference type="Gene3D" id="1.10.10.10">
    <property type="entry name" value="Winged helix-like DNA-binding domain superfamily/Winged helix DNA-binding domain"/>
    <property type="match status" value="1"/>
</dbReference>
<dbReference type="NCBIfam" id="TIGR02937">
    <property type="entry name" value="sigma70-ECF"/>
    <property type="match status" value="1"/>
</dbReference>
<dbReference type="EMBL" id="QTTQ01000010">
    <property type="protein sequence ID" value="REE81914.1"/>
    <property type="molecule type" value="Genomic_DNA"/>
</dbReference>
<dbReference type="SUPFAM" id="SSF88659">
    <property type="entry name" value="Sigma3 and sigma4 domains of RNA polymerase sigma factors"/>
    <property type="match status" value="1"/>
</dbReference>
<dbReference type="InterPro" id="IPR014327">
    <property type="entry name" value="RNA_pol_sigma70_bacteroid"/>
</dbReference>
<dbReference type="InterPro" id="IPR007627">
    <property type="entry name" value="RNA_pol_sigma70_r2"/>
</dbReference>
<comment type="similarity">
    <text evidence="1">Belongs to the sigma-70 factor family. ECF subfamily.</text>
</comment>
<keyword evidence="5" id="KW-0175">Coiled coil</keyword>
<dbReference type="SUPFAM" id="SSF88946">
    <property type="entry name" value="Sigma2 domain of RNA polymerase sigma factors"/>
    <property type="match status" value="1"/>
</dbReference>
<accession>A0A3D9RWF8</accession>
<dbReference type="OrthoDB" id="659855at2"/>
<dbReference type="Gene3D" id="1.10.1740.10">
    <property type="match status" value="1"/>
</dbReference>
<evidence type="ECO:0000313" key="8">
    <source>
        <dbReference type="EMBL" id="REE81914.1"/>
    </source>
</evidence>
<keyword evidence="9" id="KW-1185">Reference proteome</keyword>
<dbReference type="AlphaFoldDB" id="A0A3D9RWF8"/>
<evidence type="ECO:0000256" key="5">
    <source>
        <dbReference type="SAM" id="Coils"/>
    </source>
</evidence>
<dbReference type="Pfam" id="PF04542">
    <property type="entry name" value="Sigma70_r2"/>
    <property type="match status" value="1"/>
</dbReference>
<dbReference type="RefSeq" id="WP_115879624.1">
    <property type="nucleotide sequence ID" value="NZ_QTTQ01000010.1"/>
</dbReference>
<feature type="domain" description="RNA polymerase sigma-70 region 2" evidence="6">
    <location>
        <begin position="13"/>
        <end position="71"/>
    </location>
</feature>
<evidence type="ECO:0000259" key="6">
    <source>
        <dbReference type="Pfam" id="PF04542"/>
    </source>
</evidence>
<comment type="caution">
    <text evidence="8">The sequence shown here is derived from an EMBL/GenBank/DDBJ whole genome shotgun (WGS) entry which is preliminary data.</text>
</comment>
<reference evidence="8 9" key="1">
    <citation type="submission" date="2018-08" db="EMBL/GenBank/DDBJ databases">
        <title>Genomic Encyclopedia of Type Strains, Phase III (KMG-III): the genomes of soil and plant-associated and newly described type strains.</title>
        <authorList>
            <person name="Whitman W."/>
        </authorList>
    </citation>
    <scope>NUCLEOTIDE SEQUENCE [LARGE SCALE GENOMIC DNA]</scope>
    <source>
        <strain evidence="8 9">325-5</strain>
    </source>
</reference>
<dbReference type="PANTHER" id="PTHR43133:SF46">
    <property type="entry name" value="RNA POLYMERASE SIGMA-70 FACTOR ECF SUBFAMILY"/>
    <property type="match status" value="1"/>
</dbReference>
<dbReference type="GO" id="GO:0006352">
    <property type="term" value="P:DNA-templated transcription initiation"/>
    <property type="evidence" value="ECO:0007669"/>
    <property type="project" value="InterPro"/>
</dbReference>